<keyword evidence="2" id="KW-1185">Reference proteome</keyword>
<organism evidence="1 2">
    <name type="scientific">Pseudoduganella danionis</name>
    <dbReference type="NCBI Taxonomy" id="1890295"/>
    <lineage>
        <taxon>Bacteria</taxon>
        <taxon>Pseudomonadati</taxon>
        <taxon>Pseudomonadota</taxon>
        <taxon>Betaproteobacteria</taxon>
        <taxon>Burkholderiales</taxon>
        <taxon>Oxalobacteraceae</taxon>
        <taxon>Telluria group</taxon>
        <taxon>Pseudoduganella</taxon>
    </lineage>
</organism>
<reference evidence="1 2" key="1">
    <citation type="submission" date="2019-11" db="EMBL/GenBank/DDBJ databases">
        <title>Type strains purchased from KCTC, JCM and DSMZ.</title>
        <authorList>
            <person name="Lu H."/>
        </authorList>
    </citation>
    <scope>NUCLEOTIDE SEQUENCE [LARGE SCALE GENOMIC DNA]</scope>
    <source>
        <strain evidence="1 2">DSM 103461</strain>
    </source>
</reference>
<proteinExistence type="predicted"/>
<comment type="caution">
    <text evidence="1">The sequence shown here is derived from an EMBL/GenBank/DDBJ whole genome shotgun (WGS) entry which is preliminary data.</text>
</comment>
<accession>A0ABW9SPH2</accession>
<dbReference type="EMBL" id="WNKW01000001">
    <property type="protein sequence ID" value="MTW32294.1"/>
    <property type="molecule type" value="Genomic_DNA"/>
</dbReference>
<name>A0ABW9SPH2_9BURK</name>
<evidence type="ECO:0000313" key="1">
    <source>
        <dbReference type="EMBL" id="MTW32294.1"/>
    </source>
</evidence>
<evidence type="ECO:0000313" key="2">
    <source>
        <dbReference type="Proteomes" id="UP000735592"/>
    </source>
</evidence>
<dbReference type="RefSeq" id="WP_155433575.1">
    <property type="nucleotide sequence ID" value="NZ_JBHLXK010000003.1"/>
</dbReference>
<dbReference type="Proteomes" id="UP000735592">
    <property type="component" value="Unassembled WGS sequence"/>
</dbReference>
<sequence length="83" mass="9638">MAKTGRPKKYNDLVQFNLYIERSDLEILKEAVKRLNENHNTGDYTLASYSRKIFSTAARGIKEKMKIQDQNKLQSTTNSEVKK</sequence>
<gene>
    <name evidence="1" type="ORF">GM655_05555</name>
</gene>
<protein>
    <submittedName>
        <fullName evidence="1">Uncharacterized protein</fullName>
    </submittedName>
</protein>